<proteinExistence type="predicted"/>
<dbReference type="Proteomes" id="UP000673197">
    <property type="component" value="Unassembled WGS sequence"/>
</dbReference>
<comment type="caution">
    <text evidence="1">The sequence shown here is derived from an EMBL/GenBank/DDBJ whole genome shotgun (WGS) entry which is preliminary data.</text>
</comment>
<sequence>MKELMTAVTEQKRDAKHSLTNDIASKVKQIFRLIVRELRPEAPRRRLLERCRRRREED</sequence>
<dbReference type="EMBL" id="JAFFZW010000002">
    <property type="protein sequence ID" value="MBP0944705.1"/>
    <property type="molecule type" value="Genomic_DNA"/>
</dbReference>
<keyword evidence="2" id="KW-1185">Reference proteome</keyword>
<accession>A0ABS4C272</accession>
<reference evidence="1 2" key="1">
    <citation type="journal article" date="2022" name="Syst. Appl. Microbiol.">
        <title>Pseudomonas alliivorans sp. nov., a plant-pathogenic bacterium isolated from onion foliage in Georgia, USA.</title>
        <authorList>
            <person name="Zhao M."/>
            <person name="Tyson C."/>
            <person name="Chen H.C."/>
            <person name="Paudel S."/>
            <person name="Gitaitis R."/>
            <person name="Kvitko B."/>
            <person name="Dutta B."/>
        </authorList>
    </citation>
    <scope>NUCLEOTIDE SEQUENCE [LARGE SCALE GENOMIC DNA]</scope>
    <source>
        <strain evidence="1 2">20GA0068</strain>
    </source>
</reference>
<organism evidence="1 2">
    <name type="scientific">Pseudomonas alliivorans</name>
    <dbReference type="NCBI Taxonomy" id="2810613"/>
    <lineage>
        <taxon>Bacteria</taxon>
        <taxon>Pseudomonadati</taxon>
        <taxon>Pseudomonadota</taxon>
        <taxon>Gammaproteobacteria</taxon>
        <taxon>Pseudomonadales</taxon>
        <taxon>Pseudomonadaceae</taxon>
        <taxon>Pseudomonas</taxon>
    </lineage>
</organism>
<dbReference type="RefSeq" id="WP_210041235.1">
    <property type="nucleotide sequence ID" value="NZ_JAFFZW010000002.1"/>
</dbReference>
<gene>
    <name evidence="1" type="ORF">JTJ32_05080</name>
</gene>
<evidence type="ECO:0000313" key="2">
    <source>
        <dbReference type="Proteomes" id="UP000673197"/>
    </source>
</evidence>
<name>A0ABS4C272_9PSED</name>
<protein>
    <submittedName>
        <fullName evidence="1">Uncharacterized protein</fullName>
    </submittedName>
</protein>
<evidence type="ECO:0000313" key="1">
    <source>
        <dbReference type="EMBL" id="MBP0944705.1"/>
    </source>
</evidence>